<reference evidence="1 2" key="1">
    <citation type="submission" date="2019-05" db="EMBL/GenBank/DDBJ databases">
        <title>Another draft genome of Portunus trituberculatus and its Hox gene families provides insights of decapod evolution.</title>
        <authorList>
            <person name="Jeong J.-H."/>
            <person name="Song I."/>
            <person name="Kim S."/>
            <person name="Choi T."/>
            <person name="Kim D."/>
            <person name="Ryu S."/>
            <person name="Kim W."/>
        </authorList>
    </citation>
    <scope>NUCLEOTIDE SEQUENCE [LARGE SCALE GENOMIC DNA]</scope>
    <source>
        <tissue evidence="1">Muscle</tissue>
    </source>
</reference>
<organism evidence="1 2">
    <name type="scientific">Portunus trituberculatus</name>
    <name type="common">Swimming crab</name>
    <name type="synonym">Neptunus trituberculatus</name>
    <dbReference type="NCBI Taxonomy" id="210409"/>
    <lineage>
        <taxon>Eukaryota</taxon>
        <taxon>Metazoa</taxon>
        <taxon>Ecdysozoa</taxon>
        <taxon>Arthropoda</taxon>
        <taxon>Crustacea</taxon>
        <taxon>Multicrustacea</taxon>
        <taxon>Malacostraca</taxon>
        <taxon>Eumalacostraca</taxon>
        <taxon>Eucarida</taxon>
        <taxon>Decapoda</taxon>
        <taxon>Pleocyemata</taxon>
        <taxon>Brachyura</taxon>
        <taxon>Eubrachyura</taxon>
        <taxon>Portunoidea</taxon>
        <taxon>Portunidae</taxon>
        <taxon>Portuninae</taxon>
        <taxon>Portunus</taxon>
    </lineage>
</organism>
<protein>
    <submittedName>
        <fullName evidence="1">Uncharacterized protein</fullName>
    </submittedName>
</protein>
<keyword evidence="2" id="KW-1185">Reference proteome</keyword>
<sequence>MEVPIATWKKLLERKDLTQARGGASDSHAGQLVKYFLVWWCVKGFIKIKKERRHDLLLAVRIAGVVFHLYQDIKGAVARTKTTLWLPQQLLLVSGRSVSRHSSAAVNGRASSQGLAEVVAASITGANILRWVKSGHCADLSCVVVGEDCCFLAVIKWGLRGATQRQRAAYLLCLHGMQKVPGPPSGEKGEGRAVGTSCLSLGLKDSLYAGSIEAAVLLICQCCQCPVPLVPGSVAGMHCPGTISIPPRFT</sequence>
<name>A0A5B7FHU9_PORTR</name>
<gene>
    <name evidence="1" type="ORF">E2C01_038699</name>
</gene>
<dbReference type="AlphaFoldDB" id="A0A5B7FHU9"/>
<accession>A0A5B7FHU9</accession>
<dbReference type="Proteomes" id="UP000324222">
    <property type="component" value="Unassembled WGS sequence"/>
</dbReference>
<dbReference type="EMBL" id="VSRR010006533">
    <property type="protein sequence ID" value="MPC45016.1"/>
    <property type="molecule type" value="Genomic_DNA"/>
</dbReference>
<evidence type="ECO:0000313" key="2">
    <source>
        <dbReference type="Proteomes" id="UP000324222"/>
    </source>
</evidence>
<comment type="caution">
    <text evidence="1">The sequence shown here is derived from an EMBL/GenBank/DDBJ whole genome shotgun (WGS) entry which is preliminary data.</text>
</comment>
<evidence type="ECO:0000313" key="1">
    <source>
        <dbReference type="EMBL" id="MPC45016.1"/>
    </source>
</evidence>
<proteinExistence type="predicted"/>